<comment type="similarity">
    <text evidence="4">Belongs to the PEP-utilizing enzyme family.</text>
</comment>
<dbReference type="InterPro" id="IPR018274">
    <property type="entry name" value="PEP_util_AS"/>
</dbReference>
<dbReference type="Proteomes" id="UP000321960">
    <property type="component" value="Unassembled WGS sequence"/>
</dbReference>
<evidence type="ECO:0000256" key="4">
    <source>
        <dbReference type="ARBA" id="ARBA00007837"/>
    </source>
</evidence>
<dbReference type="OrthoDB" id="9765468at2"/>
<dbReference type="NCBIfam" id="TIGR01003">
    <property type="entry name" value="PTS_HPr_family"/>
    <property type="match status" value="1"/>
</dbReference>
<dbReference type="EMBL" id="BJZU01000020">
    <property type="protein sequence ID" value="GEP03311.1"/>
    <property type="molecule type" value="Genomic_DNA"/>
</dbReference>
<dbReference type="GO" id="GO:0046872">
    <property type="term" value="F:metal ion binding"/>
    <property type="evidence" value="ECO:0007669"/>
    <property type="project" value="UniProtKB-KW"/>
</dbReference>
<comment type="caution">
    <text evidence="17">The sequence shown here is derived from an EMBL/GenBank/DDBJ whole genome shotgun (WGS) entry which is preliminary data.</text>
</comment>
<keyword evidence="11" id="KW-0598">Phosphotransferase system</keyword>
<dbReference type="GO" id="GO:0008965">
    <property type="term" value="F:phosphoenolpyruvate-protein phosphotransferase activity"/>
    <property type="evidence" value="ECO:0007669"/>
    <property type="project" value="UniProtKB-EC"/>
</dbReference>
<dbReference type="InterPro" id="IPR001020">
    <property type="entry name" value="PTS_HPr_His_P_site"/>
</dbReference>
<dbReference type="InterPro" id="IPR000121">
    <property type="entry name" value="PEP_util_C"/>
</dbReference>
<evidence type="ECO:0000256" key="7">
    <source>
        <dbReference type="ARBA" id="ARBA00022490"/>
    </source>
</evidence>
<evidence type="ECO:0000256" key="6">
    <source>
        <dbReference type="ARBA" id="ARBA00022448"/>
    </source>
</evidence>
<evidence type="ECO:0000256" key="11">
    <source>
        <dbReference type="ARBA" id="ARBA00022683"/>
    </source>
</evidence>
<dbReference type="InterPro" id="IPR036637">
    <property type="entry name" value="Phosphohistidine_dom_sf"/>
</dbReference>
<dbReference type="PANTHER" id="PTHR46244:SF6">
    <property type="entry name" value="PHOSPHOENOLPYRUVATE-PROTEIN PHOSPHOTRANSFERASE"/>
    <property type="match status" value="1"/>
</dbReference>
<dbReference type="RefSeq" id="WP_147025033.1">
    <property type="nucleotide sequence ID" value="NZ_BJZU01000020.1"/>
</dbReference>
<dbReference type="Proteomes" id="UP001156856">
    <property type="component" value="Unassembled WGS sequence"/>
</dbReference>
<dbReference type="Gene3D" id="3.40.930.10">
    <property type="entry name" value="Mannitol-specific EII, Chain A"/>
    <property type="match status" value="1"/>
</dbReference>
<dbReference type="InterPro" id="IPR008731">
    <property type="entry name" value="PTS_EIN"/>
</dbReference>
<dbReference type="SUPFAM" id="SSF55804">
    <property type="entry name" value="Phoshotransferase/anion transport protein"/>
    <property type="match status" value="1"/>
</dbReference>
<dbReference type="GO" id="GO:0016301">
    <property type="term" value="F:kinase activity"/>
    <property type="evidence" value="ECO:0007669"/>
    <property type="project" value="UniProtKB-KW"/>
</dbReference>
<feature type="domain" description="HPr" evidence="16">
    <location>
        <begin position="161"/>
        <end position="249"/>
    </location>
</feature>
<dbReference type="Pfam" id="PF02896">
    <property type="entry name" value="PEP-utilizers_C"/>
    <property type="match status" value="1"/>
</dbReference>
<dbReference type="AlphaFoldDB" id="A0A512J024"/>
<dbReference type="Gene3D" id="1.10.274.10">
    <property type="entry name" value="PtsI, HPr-binding domain"/>
    <property type="match status" value="1"/>
</dbReference>
<dbReference type="PROSITE" id="PS00369">
    <property type="entry name" value="PTS_HPR_HIS"/>
    <property type="match status" value="1"/>
</dbReference>
<proteinExistence type="inferred from homology"/>
<evidence type="ECO:0000256" key="12">
    <source>
        <dbReference type="ARBA" id="ARBA00022723"/>
    </source>
</evidence>
<dbReference type="PRINTS" id="PR00107">
    <property type="entry name" value="PHOSPHOCPHPR"/>
</dbReference>
<dbReference type="EMBL" id="BSPK01000034">
    <property type="protein sequence ID" value="GLS64183.1"/>
    <property type="molecule type" value="Genomic_DNA"/>
</dbReference>
<dbReference type="GO" id="GO:0005737">
    <property type="term" value="C:cytoplasm"/>
    <property type="evidence" value="ECO:0007669"/>
    <property type="project" value="UniProtKB-SubCell"/>
</dbReference>
<dbReference type="PROSITE" id="PS00742">
    <property type="entry name" value="PEP_ENZYMES_2"/>
    <property type="match status" value="1"/>
</dbReference>
<dbReference type="CDD" id="cd00367">
    <property type="entry name" value="PTS-HPr_like"/>
    <property type="match status" value="1"/>
</dbReference>
<keyword evidence="7" id="KW-0963">Cytoplasm</keyword>
<protein>
    <recommendedName>
        <fullName evidence="5">phosphoenolpyruvate--protein phosphotransferase</fullName>
        <ecNumber evidence="5">2.7.3.9</ecNumber>
    </recommendedName>
</protein>
<evidence type="ECO:0000313" key="18">
    <source>
        <dbReference type="EMBL" id="GLS64183.1"/>
    </source>
</evidence>
<feature type="domain" description="PTS EIIA type-2" evidence="15">
    <location>
        <begin position="7"/>
        <end position="147"/>
    </location>
</feature>
<dbReference type="InterPro" id="IPR023151">
    <property type="entry name" value="PEP_util_CS"/>
</dbReference>
<keyword evidence="14" id="KW-0460">Magnesium</keyword>
<keyword evidence="12" id="KW-0479">Metal-binding</keyword>
<dbReference type="Gene3D" id="3.20.20.60">
    <property type="entry name" value="Phosphoenolpyruvate-binding domains"/>
    <property type="match status" value="1"/>
</dbReference>
<dbReference type="Pfam" id="PF00391">
    <property type="entry name" value="PEP-utilizers"/>
    <property type="match status" value="1"/>
</dbReference>
<dbReference type="InterPro" id="IPR040442">
    <property type="entry name" value="Pyrv_kinase-like_dom_sf"/>
</dbReference>
<dbReference type="Gene3D" id="3.50.30.10">
    <property type="entry name" value="Phosphohistidine domain"/>
    <property type="match status" value="1"/>
</dbReference>
<evidence type="ECO:0000256" key="3">
    <source>
        <dbReference type="ARBA" id="ARBA00004496"/>
    </source>
</evidence>
<dbReference type="InterPro" id="IPR006318">
    <property type="entry name" value="PTS_EI-like"/>
</dbReference>
<evidence type="ECO:0000313" key="20">
    <source>
        <dbReference type="Proteomes" id="UP001156856"/>
    </source>
</evidence>
<dbReference type="PANTHER" id="PTHR46244">
    <property type="entry name" value="PHOSPHOENOLPYRUVATE-PROTEIN PHOSPHOTRANSFERASE"/>
    <property type="match status" value="1"/>
</dbReference>
<dbReference type="InterPro" id="IPR015813">
    <property type="entry name" value="Pyrv/PenolPyrv_kinase-like_dom"/>
</dbReference>
<evidence type="ECO:0000259" key="16">
    <source>
        <dbReference type="PROSITE" id="PS51350"/>
    </source>
</evidence>
<dbReference type="CDD" id="cd00211">
    <property type="entry name" value="PTS_IIA_fru"/>
    <property type="match status" value="1"/>
</dbReference>
<keyword evidence="9" id="KW-0762">Sugar transport</keyword>
<comment type="subcellular location">
    <subcellularLocation>
        <location evidence="3">Cytoplasm</location>
    </subcellularLocation>
</comment>
<dbReference type="InterPro" id="IPR008279">
    <property type="entry name" value="PEP-util_enz_mobile_dom"/>
</dbReference>
<evidence type="ECO:0000256" key="8">
    <source>
        <dbReference type="ARBA" id="ARBA00022553"/>
    </source>
</evidence>
<evidence type="ECO:0000256" key="10">
    <source>
        <dbReference type="ARBA" id="ARBA00022679"/>
    </source>
</evidence>
<evidence type="ECO:0000256" key="13">
    <source>
        <dbReference type="ARBA" id="ARBA00022777"/>
    </source>
</evidence>
<evidence type="ECO:0000313" key="19">
    <source>
        <dbReference type="Proteomes" id="UP000321960"/>
    </source>
</evidence>
<keyword evidence="17" id="KW-0670">Pyruvate</keyword>
<dbReference type="GO" id="GO:0009401">
    <property type="term" value="P:phosphoenolpyruvate-dependent sugar phosphotransferase system"/>
    <property type="evidence" value="ECO:0007669"/>
    <property type="project" value="UniProtKB-KW"/>
</dbReference>
<reference evidence="18" key="4">
    <citation type="submission" date="2023-01" db="EMBL/GenBank/DDBJ databases">
        <title>Draft genome sequence of Methylobacterium oxalidis strain NBRC 107715.</title>
        <authorList>
            <person name="Sun Q."/>
            <person name="Mori K."/>
        </authorList>
    </citation>
    <scope>NUCLEOTIDE SEQUENCE</scope>
    <source>
        <strain evidence="18">NBRC 107715</strain>
    </source>
</reference>
<dbReference type="SUPFAM" id="SSF51621">
    <property type="entry name" value="Phosphoenolpyruvate/pyruvate domain"/>
    <property type="match status" value="1"/>
</dbReference>
<dbReference type="Pfam" id="PF05524">
    <property type="entry name" value="PEP-utilisers_N"/>
    <property type="match status" value="1"/>
</dbReference>
<dbReference type="Pfam" id="PF00359">
    <property type="entry name" value="PTS_EIIA_2"/>
    <property type="match status" value="1"/>
</dbReference>
<reference evidence="18" key="1">
    <citation type="journal article" date="2014" name="Int. J. Syst. Evol. Microbiol.">
        <title>Complete genome of a new Firmicutes species belonging to the dominant human colonic microbiota ('Ruminococcus bicirculans') reveals two chromosomes and a selective capacity to utilize plant glucans.</title>
        <authorList>
            <consortium name="NISC Comparative Sequencing Program"/>
            <person name="Wegmann U."/>
            <person name="Louis P."/>
            <person name="Goesmann A."/>
            <person name="Henrissat B."/>
            <person name="Duncan S.H."/>
            <person name="Flint H.J."/>
        </authorList>
    </citation>
    <scope>NUCLEOTIDE SEQUENCE</scope>
    <source>
        <strain evidence="18">NBRC 107715</strain>
    </source>
</reference>
<dbReference type="InterPro" id="IPR036618">
    <property type="entry name" value="PtsI_HPr-bd_sf"/>
</dbReference>
<dbReference type="EC" id="2.7.3.9" evidence="5"/>
<dbReference type="InterPro" id="IPR002178">
    <property type="entry name" value="PTS_EIIA_type-2_dom"/>
</dbReference>
<keyword evidence="6" id="KW-0813">Transport</keyword>
<evidence type="ECO:0000256" key="1">
    <source>
        <dbReference type="ARBA" id="ARBA00000683"/>
    </source>
</evidence>
<evidence type="ECO:0000256" key="2">
    <source>
        <dbReference type="ARBA" id="ARBA00001946"/>
    </source>
</evidence>
<keyword evidence="20" id="KW-1185">Reference proteome</keyword>
<gene>
    <name evidence="18" type="ORF">GCM10007888_25640</name>
    <name evidence="17" type="ORF">MOX02_13490</name>
</gene>
<evidence type="ECO:0000256" key="14">
    <source>
        <dbReference type="ARBA" id="ARBA00022842"/>
    </source>
</evidence>
<reference evidence="17 19" key="3">
    <citation type="submission" date="2019-07" db="EMBL/GenBank/DDBJ databases">
        <title>Whole genome shotgun sequence of Methylobacterium oxalidis NBRC 107715.</title>
        <authorList>
            <person name="Hosoyama A."/>
            <person name="Uohara A."/>
            <person name="Ohji S."/>
            <person name="Ichikawa N."/>
        </authorList>
    </citation>
    <scope>NUCLEOTIDE SEQUENCE [LARGE SCALE GENOMIC DNA]</scope>
    <source>
        <strain evidence="17 19">NBRC 107715</strain>
    </source>
</reference>
<dbReference type="InterPro" id="IPR016152">
    <property type="entry name" value="PTrfase/Anion_transptr"/>
</dbReference>
<keyword evidence="13" id="KW-0418">Kinase</keyword>
<dbReference type="PROSITE" id="PS51094">
    <property type="entry name" value="PTS_EIIA_TYPE_2"/>
    <property type="match status" value="1"/>
</dbReference>
<evidence type="ECO:0000256" key="5">
    <source>
        <dbReference type="ARBA" id="ARBA00012232"/>
    </source>
</evidence>
<keyword evidence="8" id="KW-0597">Phosphoprotein</keyword>
<comment type="cofactor">
    <cofactor evidence="2">
        <name>Mg(2+)</name>
        <dbReference type="ChEBI" id="CHEBI:18420"/>
    </cofactor>
</comment>
<dbReference type="Gene3D" id="3.30.1340.10">
    <property type="entry name" value="HPr-like"/>
    <property type="match status" value="1"/>
</dbReference>
<organism evidence="17 19">
    <name type="scientific">Methylobacterium oxalidis</name>
    <dbReference type="NCBI Taxonomy" id="944322"/>
    <lineage>
        <taxon>Bacteria</taxon>
        <taxon>Pseudomonadati</taxon>
        <taxon>Pseudomonadota</taxon>
        <taxon>Alphaproteobacteria</taxon>
        <taxon>Hyphomicrobiales</taxon>
        <taxon>Methylobacteriaceae</taxon>
        <taxon>Methylobacterium</taxon>
    </lineage>
</organism>
<dbReference type="Pfam" id="PF00381">
    <property type="entry name" value="PTS-HPr"/>
    <property type="match status" value="1"/>
</dbReference>
<keyword evidence="10 17" id="KW-0808">Transferase</keyword>
<dbReference type="SUPFAM" id="SSF55594">
    <property type="entry name" value="HPr-like"/>
    <property type="match status" value="1"/>
</dbReference>
<sequence>MLAPTPNLTPRLLIRMGTAPKDKEAAIREAAQLLSAAGCIDPAYGESMLRREEVANTYLGHGVVIPHGMVDDRHLVRQSGLAVLQVPGGLEWHDGQTAHLVVAIAAQSDTHITVLRRLTRLIQDEARLERLRATDRQEEIVQALTEDSAAPSAAGPATDLSQRFDWTVDYPTGLHARPASHWVETARGCAARIQVRHDSQVADAKNLIALLQLGLRCGDEVVISAEGDDEAGALARMCAAVTGLSAGEKAAAQRSAEAAAKAAGPVAGWNPSDAPRVLPGIGASPGIAIGPVHVLAAAEVAVPDEPEPLTSGGDRLHGALAATADQLKALADDTERRLGKADAGIFRAQAELIADTDLITLACQLMVEGHGVAYAWNQAVERLAGQLAALGNPVLAGRAADLRDVGRRVLAQIDPALKSGHDLPDEPCILIAPDLAPSDTAGLDPARVIGLATAQGGPTSHTAILARTLGIPAMVAGGAGLLGLANGTPAILDGTTGRFYLDPSEADAASAGVWRERQREKAEEEARERALPARTRDGHVIAIGANVNNPEQVPFALDQGAEGVGLMRTEFLFLERGQSPSEDEQFETYRDMLRALDGRPLIVRTLDIGGDKQVAHLHLPREENPFLGVRGARLLLRRPDLMEPQLRALYRAARECVGPDAAAGKDAPLSIMMPMITSVPEVLRLREACERIRAEIGAPDVPLGIMIEVPAAAIQADVLARHCDFFSIGTNDLTQYALAIDRQNTELAPEADSLHPAVLRLIHMTCEGAARHKRFVGVCGGIAGDPFGACLLAGLGVHELSMTPRDLPGVKARLRAVEMGELRALAAQACAQEDAAAVRALDAPEIGGAA</sequence>
<dbReference type="InterPro" id="IPR050499">
    <property type="entry name" value="PEP-utilizing_PTS_enzyme"/>
</dbReference>
<dbReference type="SUPFAM" id="SSF52009">
    <property type="entry name" value="Phosphohistidine domain"/>
    <property type="match status" value="1"/>
</dbReference>
<dbReference type="PROSITE" id="PS00370">
    <property type="entry name" value="PEP_ENZYMES_PHOS_SITE"/>
    <property type="match status" value="1"/>
</dbReference>
<evidence type="ECO:0000256" key="9">
    <source>
        <dbReference type="ARBA" id="ARBA00022597"/>
    </source>
</evidence>
<accession>A0A512J024</accession>
<dbReference type="InterPro" id="IPR035895">
    <property type="entry name" value="HPr-like_sf"/>
</dbReference>
<dbReference type="SUPFAM" id="SSF47831">
    <property type="entry name" value="Enzyme I of the PEP:sugar phosphotransferase system HPr-binding (sub)domain"/>
    <property type="match status" value="1"/>
</dbReference>
<dbReference type="InterPro" id="IPR000032">
    <property type="entry name" value="HPr-like"/>
</dbReference>
<evidence type="ECO:0000313" key="17">
    <source>
        <dbReference type="EMBL" id="GEP03311.1"/>
    </source>
</evidence>
<reference evidence="20" key="2">
    <citation type="journal article" date="2019" name="Int. J. Syst. Evol. Microbiol.">
        <title>The Global Catalogue of Microorganisms (GCM) 10K type strain sequencing project: providing services to taxonomists for standard genome sequencing and annotation.</title>
        <authorList>
            <consortium name="The Broad Institute Genomics Platform"/>
            <consortium name="The Broad Institute Genome Sequencing Center for Infectious Disease"/>
            <person name="Wu L."/>
            <person name="Ma J."/>
        </authorList>
    </citation>
    <scope>NUCLEOTIDE SEQUENCE [LARGE SCALE GENOMIC DNA]</scope>
    <source>
        <strain evidence="20">NBRC 107715</strain>
    </source>
</reference>
<dbReference type="PROSITE" id="PS51350">
    <property type="entry name" value="PTS_HPR_DOM"/>
    <property type="match status" value="1"/>
</dbReference>
<dbReference type="PRINTS" id="PR01736">
    <property type="entry name" value="PHPHTRNFRASE"/>
</dbReference>
<dbReference type="NCBIfam" id="TIGR01417">
    <property type="entry name" value="PTS_I_fam"/>
    <property type="match status" value="1"/>
</dbReference>
<comment type="catalytic activity">
    <reaction evidence="1">
        <text>L-histidyl-[protein] + phosphoenolpyruvate = N(pros)-phospho-L-histidyl-[protein] + pyruvate</text>
        <dbReference type="Rhea" id="RHEA:23880"/>
        <dbReference type="Rhea" id="RHEA-COMP:9745"/>
        <dbReference type="Rhea" id="RHEA-COMP:9746"/>
        <dbReference type="ChEBI" id="CHEBI:15361"/>
        <dbReference type="ChEBI" id="CHEBI:29979"/>
        <dbReference type="ChEBI" id="CHEBI:58702"/>
        <dbReference type="ChEBI" id="CHEBI:64837"/>
        <dbReference type="EC" id="2.7.3.9"/>
    </reaction>
</comment>
<name>A0A512J024_9HYPH</name>
<evidence type="ECO:0000259" key="15">
    <source>
        <dbReference type="PROSITE" id="PS51094"/>
    </source>
</evidence>